<dbReference type="EMBL" id="JBJQOH010000008">
    <property type="protein sequence ID" value="KAL3676757.1"/>
    <property type="molecule type" value="Genomic_DNA"/>
</dbReference>
<sequence>MAFRSNLGQNSGVNIDGNASAIGTEARGSTHRPNAWERGGLRLADADAGNDTAQSERFNQRSEEQDDTNRNGPPNPRNNAAARNAPGRNDGSQVAGVRFPSAQKISEVAPLKRPSPRKTDREPQGKETDFTEVRSGSHLPEKTVSNSPKRISSLVQQNPFRVLANAFTTDEEQESPKSKENFTVLRTELSRRHISLARIPSREPQMEKSVAAVNSPTSVTPTADGSEDAEAEVEQQHWNPSPQAAEEFQHRARAFLKALQESAERDAMRSEDVTKASPAVHAGEQSDDDTIGERVGEPNELGVSNEMTRAQTANFEHQSSASSELGTKDAAKLHPPNKVTSNLDPPDRQRTRRRSYTARAPEKEGLSPKGNSDGQEGLLGNITIGDSQGKASSSQLWSTAANQEGLYTVAENDGLLQRLLENVKGEHSLQPQSPTRSNFLEEDLDLSTVGGAKSKLKGQKGRSPEAIDDTLGRGNFPKKRILSEEQYKKLQMRLLFSQEVLQGSHRPTQPSSVRITEIEEEVPIWEPGGGKQSATLYLMDKAWSGEEAAADVKARSEQTEEDGRTLQ</sequence>
<accession>A0ABD3GC38</accession>
<name>A0ABD3GC38_9MARC</name>
<feature type="compositionally biased region" description="Polar residues" evidence="1">
    <location>
        <begin position="305"/>
        <end position="325"/>
    </location>
</feature>
<dbReference type="AlphaFoldDB" id="A0ABD3GC38"/>
<feature type="compositionally biased region" description="Basic and acidic residues" evidence="1">
    <location>
        <begin position="58"/>
        <end position="69"/>
    </location>
</feature>
<comment type="caution">
    <text evidence="2">The sequence shown here is derived from an EMBL/GenBank/DDBJ whole genome shotgun (WGS) entry which is preliminary data.</text>
</comment>
<feature type="compositionally biased region" description="Basic and acidic residues" evidence="1">
    <location>
        <begin position="117"/>
        <end position="132"/>
    </location>
</feature>
<gene>
    <name evidence="2" type="ORF">R1sor_026705</name>
</gene>
<evidence type="ECO:0000313" key="3">
    <source>
        <dbReference type="Proteomes" id="UP001633002"/>
    </source>
</evidence>
<feature type="region of interest" description="Disordered" evidence="1">
    <location>
        <begin position="198"/>
        <end position="247"/>
    </location>
</feature>
<proteinExistence type="predicted"/>
<evidence type="ECO:0000313" key="2">
    <source>
        <dbReference type="EMBL" id="KAL3676757.1"/>
    </source>
</evidence>
<feature type="region of interest" description="Disordered" evidence="1">
    <location>
        <begin position="262"/>
        <end position="390"/>
    </location>
</feature>
<feature type="compositionally biased region" description="Basic and acidic residues" evidence="1">
    <location>
        <begin position="550"/>
        <end position="567"/>
    </location>
</feature>
<dbReference type="Proteomes" id="UP001633002">
    <property type="component" value="Unassembled WGS sequence"/>
</dbReference>
<evidence type="ECO:0000256" key="1">
    <source>
        <dbReference type="SAM" id="MobiDB-lite"/>
    </source>
</evidence>
<feature type="region of interest" description="Disordered" evidence="1">
    <location>
        <begin position="1"/>
        <end position="151"/>
    </location>
</feature>
<feature type="compositionally biased region" description="Basic and acidic residues" evidence="1">
    <location>
        <begin position="262"/>
        <end position="274"/>
    </location>
</feature>
<protein>
    <submittedName>
        <fullName evidence="2">Uncharacterized protein</fullName>
    </submittedName>
</protein>
<feature type="region of interest" description="Disordered" evidence="1">
    <location>
        <begin position="547"/>
        <end position="567"/>
    </location>
</feature>
<keyword evidence="3" id="KW-1185">Reference proteome</keyword>
<feature type="compositionally biased region" description="Polar residues" evidence="1">
    <location>
        <begin position="212"/>
        <end position="223"/>
    </location>
</feature>
<feature type="compositionally biased region" description="Polar residues" evidence="1">
    <location>
        <begin position="1"/>
        <end position="13"/>
    </location>
</feature>
<feature type="compositionally biased region" description="Low complexity" evidence="1">
    <location>
        <begin position="77"/>
        <end position="89"/>
    </location>
</feature>
<reference evidence="2 3" key="1">
    <citation type="submission" date="2024-09" db="EMBL/GenBank/DDBJ databases">
        <title>Chromosome-scale assembly of Riccia sorocarpa.</title>
        <authorList>
            <person name="Paukszto L."/>
        </authorList>
    </citation>
    <scope>NUCLEOTIDE SEQUENCE [LARGE SCALE GENOMIC DNA]</scope>
    <source>
        <strain evidence="2">LP-2024</strain>
        <tissue evidence="2">Aerial parts of the thallus</tissue>
    </source>
</reference>
<organism evidence="2 3">
    <name type="scientific">Riccia sorocarpa</name>
    <dbReference type="NCBI Taxonomy" id="122646"/>
    <lineage>
        <taxon>Eukaryota</taxon>
        <taxon>Viridiplantae</taxon>
        <taxon>Streptophyta</taxon>
        <taxon>Embryophyta</taxon>
        <taxon>Marchantiophyta</taxon>
        <taxon>Marchantiopsida</taxon>
        <taxon>Marchantiidae</taxon>
        <taxon>Marchantiales</taxon>
        <taxon>Ricciaceae</taxon>
        <taxon>Riccia</taxon>
    </lineage>
</organism>